<evidence type="ECO:0008006" key="3">
    <source>
        <dbReference type="Google" id="ProtNLM"/>
    </source>
</evidence>
<proteinExistence type="predicted"/>
<gene>
    <name evidence="1" type="ORF">Tco_0841711</name>
</gene>
<reference evidence="1" key="1">
    <citation type="journal article" date="2022" name="Int. J. Mol. Sci.">
        <title>Draft Genome of Tanacetum Coccineum: Genomic Comparison of Closely Related Tanacetum-Family Plants.</title>
        <authorList>
            <person name="Yamashiro T."/>
            <person name="Shiraishi A."/>
            <person name="Nakayama K."/>
            <person name="Satake H."/>
        </authorList>
    </citation>
    <scope>NUCLEOTIDE SEQUENCE</scope>
</reference>
<reference evidence="1" key="2">
    <citation type="submission" date="2022-01" db="EMBL/GenBank/DDBJ databases">
        <authorList>
            <person name="Yamashiro T."/>
            <person name="Shiraishi A."/>
            <person name="Satake H."/>
            <person name="Nakayama K."/>
        </authorList>
    </citation>
    <scope>NUCLEOTIDE SEQUENCE</scope>
</reference>
<dbReference type="Proteomes" id="UP001151760">
    <property type="component" value="Unassembled WGS sequence"/>
</dbReference>
<organism evidence="1 2">
    <name type="scientific">Tanacetum coccineum</name>
    <dbReference type="NCBI Taxonomy" id="301880"/>
    <lineage>
        <taxon>Eukaryota</taxon>
        <taxon>Viridiplantae</taxon>
        <taxon>Streptophyta</taxon>
        <taxon>Embryophyta</taxon>
        <taxon>Tracheophyta</taxon>
        <taxon>Spermatophyta</taxon>
        <taxon>Magnoliopsida</taxon>
        <taxon>eudicotyledons</taxon>
        <taxon>Gunneridae</taxon>
        <taxon>Pentapetalae</taxon>
        <taxon>asterids</taxon>
        <taxon>campanulids</taxon>
        <taxon>Asterales</taxon>
        <taxon>Asteraceae</taxon>
        <taxon>Asteroideae</taxon>
        <taxon>Anthemideae</taxon>
        <taxon>Anthemidinae</taxon>
        <taxon>Tanacetum</taxon>
    </lineage>
</organism>
<comment type="caution">
    <text evidence="1">The sequence shown here is derived from an EMBL/GenBank/DDBJ whole genome shotgun (WGS) entry which is preliminary data.</text>
</comment>
<name>A0ABQ5AYZ6_9ASTR</name>
<evidence type="ECO:0000313" key="1">
    <source>
        <dbReference type="EMBL" id="GJT07249.1"/>
    </source>
</evidence>
<dbReference type="EMBL" id="BQNB010012734">
    <property type="protein sequence ID" value="GJT07249.1"/>
    <property type="molecule type" value="Genomic_DNA"/>
</dbReference>
<evidence type="ECO:0000313" key="2">
    <source>
        <dbReference type="Proteomes" id="UP001151760"/>
    </source>
</evidence>
<accession>A0ABQ5AYZ6</accession>
<sequence length="255" mass="29603">MYKLNEEQIQAHLDKEEVLEKAAREAKLSKPELIKVVYEEATKARVDPKALSSKKGGQEFVKMQDAKIKVHNKEHSKKIKRAEELRQERIDLPESGSGIIQRITKQWQRNKPAEYQVFYLWNTGFFTSGIPQSDRGIQVKPGEIQVQELKPEVRIPGLKCNRSLHKGILFVNNLIIEQPEYEMFFIDVFGDEAFQRMNDIHKIDADTLLTYLLIALNINNPTNQRFCLALRSLIDSHHHKEKLKSKRVKLKAVGY</sequence>
<keyword evidence="2" id="KW-1185">Reference proteome</keyword>
<protein>
    <recommendedName>
        <fullName evidence="3">Rho termination factor N-terminal domain-containing protein</fullName>
    </recommendedName>
</protein>